<sequence>MGLFDRFRRKQRAGVPRVATSADTGYLEQWAASRRGVEAFVEPKTTVTETTVVFVAHDGEWTRRRIDGEEGARRLARKLGIPVYDAGIVGYPKRMREYTRRKSAG</sequence>
<name>A0A7W7WXV5_9PSEU</name>
<keyword evidence="1" id="KW-0378">Hydrolase</keyword>
<keyword evidence="2" id="KW-1185">Reference proteome</keyword>
<dbReference type="EMBL" id="JACHJS010000001">
    <property type="protein sequence ID" value="MBB4967760.1"/>
    <property type="molecule type" value="Genomic_DNA"/>
</dbReference>
<dbReference type="GO" id="GO:0016787">
    <property type="term" value="F:hydrolase activity"/>
    <property type="evidence" value="ECO:0007669"/>
    <property type="project" value="UniProtKB-KW"/>
</dbReference>
<gene>
    <name evidence="1" type="ORF">F4559_005119</name>
</gene>
<dbReference type="Proteomes" id="UP000542674">
    <property type="component" value="Unassembled WGS sequence"/>
</dbReference>
<reference evidence="1 2" key="1">
    <citation type="submission" date="2020-08" db="EMBL/GenBank/DDBJ databases">
        <title>Sequencing the genomes of 1000 actinobacteria strains.</title>
        <authorList>
            <person name="Klenk H.-P."/>
        </authorList>
    </citation>
    <scope>NUCLEOTIDE SEQUENCE [LARGE SCALE GENOMIC DNA]</scope>
    <source>
        <strain evidence="1 2">DSM 45084</strain>
    </source>
</reference>
<accession>A0A7W7WXV5</accession>
<comment type="caution">
    <text evidence="1">The sequence shown here is derived from an EMBL/GenBank/DDBJ whole genome shotgun (WGS) entry which is preliminary data.</text>
</comment>
<dbReference type="AlphaFoldDB" id="A0A7W7WXV5"/>
<proteinExistence type="predicted"/>
<evidence type="ECO:0000313" key="1">
    <source>
        <dbReference type="EMBL" id="MBB4967760.1"/>
    </source>
</evidence>
<protein>
    <submittedName>
        <fullName evidence="1">Glyoxylase-like metal-dependent hydrolase (Beta-lactamase superfamily II)</fullName>
    </submittedName>
</protein>
<evidence type="ECO:0000313" key="2">
    <source>
        <dbReference type="Proteomes" id="UP000542674"/>
    </source>
</evidence>
<organism evidence="1 2">
    <name type="scientific">Saccharothrix violaceirubra</name>
    <dbReference type="NCBI Taxonomy" id="413306"/>
    <lineage>
        <taxon>Bacteria</taxon>
        <taxon>Bacillati</taxon>
        <taxon>Actinomycetota</taxon>
        <taxon>Actinomycetes</taxon>
        <taxon>Pseudonocardiales</taxon>
        <taxon>Pseudonocardiaceae</taxon>
        <taxon>Saccharothrix</taxon>
    </lineage>
</organism>
<dbReference type="RefSeq" id="WP_184672720.1">
    <property type="nucleotide sequence ID" value="NZ_BAABAI010000032.1"/>
</dbReference>